<keyword evidence="1" id="KW-0472">Membrane</keyword>
<dbReference type="InterPro" id="IPR021727">
    <property type="entry name" value="DUF3299"/>
</dbReference>
<sequence length="158" mass="17796">MKLFVFVILGIGLGGIVVYFAIRNSNYNDNSNNYSNSKIIEIQWDELQKWDLKTATLIPKDLTKLDGKNIKIPGFMIPLEDNQDVVDEFLFVPSPMACIHVPAPPLNQIIHVKMATGNKIKVSFGPLWLIGKFAIQKKVMPLNQGEFHVLGSRVVDYP</sequence>
<keyword evidence="1" id="KW-1133">Transmembrane helix</keyword>
<evidence type="ECO:0000313" key="2">
    <source>
        <dbReference type="EMBL" id="RDB36660.1"/>
    </source>
</evidence>
<dbReference type="AlphaFoldDB" id="A0A369KTF4"/>
<dbReference type="Pfam" id="PF11736">
    <property type="entry name" value="DUF3299"/>
    <property type="match status" value="1"/>
</dbReference>
<organism evidence="2 3">
    <name type="scientific">Spirobacillus cienkowskii</name>
    <dbReference type="NCBI Taxonomy" id="495820"/>
    <lineage>
        <taxon>Bacteria</taxon>
        <taxon>Pseudomonadati</taxon>
        <taxon>Bdellovibrionota</taxon>
        <taxon>Oligoflexia</taxon>
        <taxon>Silvanigrellales</taxon>
        <taxon>Spirobacillus</taxon>
    </lineage>
</organism>
<protein>
    <submittedName>
        <fullName evidence="2">DUF3299 domain-containing protein</fullName>
    </submittedName>
</protein>
<keyword evidence="1" id="KW-0812">Transmembrane</keyword>
<accession>A0A369KTF4</accession>
<evidence type="ECO:0000256" key="1">
    <source>
        <dbReference type="SAM" id="Phobius"/>
    </source>
</evidence>
<dbReference type="Proteomes" id="UP000253934">
    <property type="component" value="Unassembled WGS sequence"/>
</dbReference>
<proteinExistence type="predicted"/>
<keyword evidence="3" id="KW-1185">Reference proteome</keyword>
<reference evidence="2" key="1">
    <citation type="submission" date="2018-04" db="EMBL/GenBank/DDBJ databases">
        <title>Draft genome sequence of the Candidatus Spirobacillus cienkowskii, a pathogen of freshwater Daphnia species, reconstructed from hemolymph metagenomic reads.</title>
        <authorList>
            <person name="Bresciani L."/>
            <person name="Lemos L.N."/>
            <person name="Wale N."/>
            <person name="Lin J.Y."/>
            <person name="Fernandes G.R."/>
            <person name="Duffy M.A."/>
            <person name="Rodrigues J.M."/>
        </authorList>
    </citation>
    <scope>NUCLEOTIDE SEQUENCE [LARGE SCALE GENOMIC DNA]</scope>
    <source>
        <strain evidence="2">Binning01</strain>
    </source>
</reference>
<evidence type="ECO:0000313" key="3">
    <source>
        <dbReference type="Proteomes" id="UP000253934"/>
    </source>
</evidence>
<dbReference type="Gene3D" id="2.40.50.870">
    <property type="entry name" value="Protein of unknown function (DUF3299)"/>
    <property type="match status" value="1"/>
</dbReference>
<name>A0A369KTF4_9BACT</name>
<gene>
    <name evidence="2" type="ORF">DCC88_04220</name>
</gene>
<feature type="transmembrane region" description="Helical" evidence="1">
    <location>
        <begin position="6"/>
        <end position="22"/>
    </location>
</feature>
<dbReference type="EMBL" id="QOVW01000058">
    <property type="protein sequence ID" value="RDB36660.1"/>
    <property type="molecule type" value="Genomic_DNA"/>
</dbReference>
<comment type="caution">
    <text evidence="2">The sequence shown here is derived from an EMBL/GenBank/DDBJ whole genome shotgun (WGS) entry which is preliminary data.</text>
</comment>